<evidence type="ECO:0000256" key="10">
    <source>
        <dbReference type="SAM" id="Coils"/>
    </source>
</evidence>
<dbReference type="CDD" id="cd11912">
    <property type="entry name" value="SH3_Bzz1_1"/>
    <property type="match status" value="1"/>
</dbReference>
<dbReference type="GO" id="GO:0045010">
    <property type="term" value="P:actin nucleation"/>
    <property type="evidence" value="ECO:0007669"/>
    <property type="project" value="UniProtKB-ARBA"/>
</dbReference>
<dbReference type="InterPro" id="IPR027267">
    <property type="entry name" value="AH/BAR_dom_sf"/>
</dbReference>
<evidence type="ECO:0000256" key="2">
    <source>
        <dbReference type="ARBA" id="ARBA00022723"/>
    </source>
</evidence>
<keyword evidence="2" id="KW-0479">Metal-binding</keyword>
<dbReference type="PROSITE" id="PS00479">
    <property type="entry name" value="ZF_DAG_PE_1"/>
    <property type="match status" value="1"/>
</dbReference>
<evidence type="ECO:0000256" key="5">
    <source>
        <dbReference type="ARBA" id="ARBA00054085"/>
    </source>
</evidence>
<dbReference type="SUPFAM" id="SSF57889">
    <property type="entry name" value="Cysteine-rich domain"/>
    <property type="match status" value="1"/>
</dbReference>
<feature type="region of interest" description="Disordered" evidence="11">
    <location>
        <begin position="174"/>
        <end position="193"/>
    </location>
</feature>
<dbReference type="Proteomes" id="UP001310890">
    <property type="component" value="Unassembled WGS sequence"/>
</dbReference>
<accession>A0AAN7TGK6</accession>
<dbReference type="Gene3D" id="2.30.30.40">
    <property type="entry name" value="SH3 Domains"/>
    <property type="match status" value="2"/>
</dbReference>
<dbReference type="AlphaFoldDB" id="A0AAN7TGK6"/>
<feature type="domain" description="Phorbol-ester/DAG-type" evidence="13">
    <location>
        <begin position="408"/>
        <end position="458"/>
    </location>
</feature>
<dbReference type="GO" id="GO:0030864">
    <property type="term" value="C:cortical actin cytoskeleton"/>
    <property type="evidence" value="ECO:0007669"/>
    <property type="project" value="UniProtKB-ARBA"/>
</dbReference>
<dbReference type="InterPro" id="IPR001452">
    <property type="entry name" value="SH3_domain"/>
</dbReference>
<dbReference type="Pfam" id="PF00018">
    <property type="entry name" value="SH3_1"/>
    <property type="match status" value="1"/>
</dbReference>
<evidence type="ECO:0000259" key="13">
    <source>
        <dbReference type="PROSITE" id="PS50081"/>
    </source>
</evidence>
<feature type="domain" description="SH3" evidence="12">
    <location>
        <begin position="563"/>
        <end position="625"/>
    </location>
</feature>
<dbReference type="PROSITE" id="PS50081">
    <property type="entry name" value="ZF_DAG_PE_2"/>
    <property type="match status" value="1"/>
</dbReference>
<dbReference type="SMART" id="SM00055">
    <property type="entry name" value="FCH"/>
    <property type="match status" value="1"/>
</dbReference>
<evidence type="ECO:0000256" key="1">
    <source>
        <dbReference type="ARBA" id="ARBA00022443"/>
    </source>
</evidence>
<keyword evidence="4 9" id="KW-0175">Coiled coil</keyword>
<keyword evidence="1 8" id="KW-0728">SH3 domain</keyword>
<evidence type="ECO:0000256" key="11">
    <source>
        <dbReference type="SAM" id="MobiDB-lite"/>
    </source>
</evidence>
<feature type="domain" description="SH3" evidence="12">
    <location>
        <begin position="692"/>
        <end position="750"/>
    </location>
</feature>
<dbReference type="PANTHER" id="PTHR15735">
    <property type="entry name" value="FCH AND DOUBLE SH3 DOMAINS PROTEIN"/>
    <property type="match status" value="1"/>
</dbReference>
<dbReference type="InterPro" id="IPR001060">
    <property type="entry name" value="FCH_dom"/>
</dbReference>
<feature type="region of interest" description="Disordered" evidence="11">
    <location>
        <begin position="523"/>
        <end position="567"/>
    </location>
</feature>
<dbReference type="SUPFAM" id="SSF103657">
    <property type="entry name" value="BAR/IMD domain-like"/>
    <property type="match status" value="1"/>
</dbReference>
<dbReference type="Gene3D" id="1.20.1270.60">
    <property type="entry name" value="Arfaptin homology (AH) domain/BAR domain"/>
    <property type="match status" value="1"/>
</dbReference>
<reference evidence="15" key="1">
    <citation type="submission" date="2023-08" db="EMBL/GenBank/DDBJ databases">
        <title>Black Yeasts Isolated from many extreme environments.</title>
        <authorList>
            <person name="Coleine C."/>
            <person name="Stajich J.E."/>
            <person name="Selbmann L."/>
        </authorList>
    </citation>
    <scope>NUCLEOTIDE SEQUENCE</scope>
    <source>
        <strain evidence="15">CCFEE 5401</strain>
    </source>
</reference>
<dbReference type="Pfam" id="PF00130">
    <property type="entry name" value="C1_1"/>
    <property type="match status" value="1"/>
</dbReference>
<sequence length="750" mass="80876">MAELDIAPNFGAELKDGFKPANAWLGGGISWLGEVEQFYRERSGIEKEYAQKLNALAKKYFEKKAKRSSALSVGETPTVTPGSLESASMTTWTVQLTTLEQRAVEHERFSASLISALATPLQNLAARYEDLRKQHADYAAKLEKERDGVYGDLRKTKGKYDSVCQDVEGKRKKMENSFDHGKSKAQGAYQQQQSDMRNMKNTYLIAINVTNKQKERYYHEYVPEILDSLQSVSEAKTATLNKIWTTAASIETDTLQRSLQLVNHLSNEIPRNNPVLDSMMYVRHNAPSQWQDPPDFAFEPSPVWLDDDTVAADPASKTFLMNILSKSKSSLGELKRETEAKRREVEGAKRVRQLIREGKDKRDELEVVRQQFYHQEALHAAEQRMITAEVEVSTITAAVGDISLGARNHAFKNETFRLPTNCDLCGDRIWGLSAKGMSCGDCGYTCHLKCELKVPADCPGELNKEQRKAAKAARQAEAQAKGAMVPEKDGGSNGAAAHRGSGVGLQRSDTLGSMNTLSSGYAASANRSLSGPEPAAPAAPQRIRGHPVPPPLHHPNGSSSQPSTLPKGKMLYPYTAAGAGEISVPEAAAFVLVEPDDGSGWIKIKIASSGQEGLVPASYAEVSAATTTTAEEQRPLSLATSASNLSLTSSMEDSTGSVRKKVGPAVAPRRGAKKAAVSSSSPTSPAGAGGGGGMQFVEALYAYPGTGPGETSMEAGERLVLVTPDGGDGWVEVESRGGRGVVPGSWVKEV</sequence>
<evidence type="ECO:0000256" key="9">
    <source>
        <dbReference type="PROSITE-ProRule" id="PRU01077"/>
    </source>
</evidence>
<evidence type="ECO:0000313" key="15">
    <source>
        <dbReference type="EMBL" id="KAK5115361.1"/>
    </source>
</evidence>
<dbReference type="InterPro" id="IPR031160">
    <property type="entry name" value="F_BAR_dom"/>
</dbReference>
<dbReference type="InterPro" id="IPR036028">
    <property type="entry name" value="SH3-like_dom_sf"/>
</dbReference>
<dbReference type="GO" id="GO:0046872">
    <property type="term" value="F:metal ion binding"/>
    <property type="evidence" value="ECO:0007669"/>
    <property type="project" value="UniProtKB-KW"/>
</dbReference>
<keyword evidence="3" id="KW-0862">Zinc</keyword>
<dbReference type="CDD" id="cd20824">
    <property type="entry name" value="C1_SpBZZ1-like"/>
    <property type="match status" value="1"/>
</dbReference>
<evidence type="ECO:0000256" key="8">
    <source>
        <dbReference type="PROSITE-ProRule" id="PRU00192"/>
    </source>
</evidence>
<dbReference type="PRINTS" id="PR00008">
    <property type="entry name" value="DAGPEDOMAIN"/>
</dbReference>
<comment type="function">
    <text evidence="5">Plays a role in endocytosis and trafficking to the vacuole. Functions with type I myosins to restore polarity of the actin cytoskeleton after NaCl stress.</text>
</comment>
<dbReference type="EMBL" id="JAVRRL010000013">
    <property type="protein sequence ID" value="KAK5115361.1"/>
    <property type="molecule type" value="Genomic_DNA"/>
</dbReference>
<evidence type="ECO:0000256" key="6">
    <source>
        <dbReference type="ARBA" id="ARBA00061387"/>
    </source>
</evidence>
<dbReference type="PANTHER" id="PTHR15735:SF21">
    <property type="entry name" value="PROTEIN NERVOUS WRECK"/>
    <property type="match status" value="1"/>
</dbReference>
<dbReference type="InterPro" id="IPR002219">
    <property type="entry name" value="PKC_DAG/PE"/>
</dbReference>
<evidence type="ECO:0000313" key="16">
    <source>
        <dbReference type="Proteomes" id="UP001310890"/>
    </source>
</evidence>
<evidence type="ECO:0000259" key="14">
    <source>
        <dbReference type="PROSITE" id="PS51741"/>
    </source>
</evidence>
<feature type="compositionally biased region" description="Low complexity" evidence="11">
    <location>
        <begin position="472"/>
        <end position="481"/>
    </location>
</feature>
<dbReference type="Pfam" id="PF07653">
    <property type="entry name" value="SH3_2"/>
    <property type="match status" value="1"/>
</dbReference>
<feature type="region of interest" description="Disordered" evidence="11">
    <location>
        <begin position="469"/>
        <end position="510"/>
    </location>
</feature>
<dbReference type="SMART" id="SM00326">
    <property type="entry name" value="SH3"/>
    <property type="match status" value="2"/>
</dbReference>
<organism evidence="15 16">
    <name type="scientific">Meristemomyces frigidus</name>
    <dbReference type="NCBI Taxonomy" id="1508187"/>
    <lineage>
        <taxon>Eukaryota</taxon>
        <taxon>Fungi</taxon>
        <taxon>Dikarya</taxon>
        <taxon>Ascomycota</taxon>
        <taxon>Pezizomycotina</taxon>
        <taxon>Dothideomycetes</taxon>
        <taxon>Dothideomycetidae</taxon>
        <taxon>Mycosphaerellales</taxon>
        <taxon>Teratosphaeriaceae</taxon>
        <taxon>Meristemomyces</taxon>
    </lineage>
</organism>
<evidence type="ECO:0000256" key="7">
    <source>
        <dbReference type="ARBA" id="ARBA00074946"/>
    </source>
</evidence>
<feature type="region of interest" description="Disordered" evidence="11">
    <location>
        <begin position="647"/>
        <end position="690"/>
    </location>
</feature>
<feature type="compositionally biased region" description="Low complexity" evidence="11">
    <location>
        <begin position="674"/>
        <end position="686"/>
    </location>
</feature>
<comment type="similarity">
    <text evidence="6">Belongs to the BZZ1 family.</text>
</comment>
<dbReference type="FunFam" id="3.30.60.20:FF:000040">
    <property type="entry name" value="Actin polymerization protein Bzz1"/>
    <property type="match status" value="1"/>
</dbReference>
<protein>
    <recommendedName>
        <fullName evidence="7">Protein BZZ1</fullName>
    </recommendedName>
</protein>
<dbReference type="SUPFAM" id="SSF50044">
    <property type="entry name" value="SH3-domain"/>
    <property type="match status" value="2"/>
</dbReference>
<name>A0AAN7TGK6_9PEZI</name>
<comment type="caution">
    <text evidence="15">The sequence shown here is derived from an EMBL/GenBank/DDBJ whole genome shotgun (WGS) entry which is preliminary data.</text>
</comment>
<dbReference type="PROSITE" id="PS51741">
    <property type="entry name" value="F_BAR"/>
    <property type="match status" value="1"/>
</dbReference>
<dbReference type="Pfam" id="PF00611">
    <property type="entry name" value="FCH"/>
    <property type="match status" value="1"/>
</dbReference>
<evidence type="ECO:0000259" key="12">
    <source>
        <dbReference type="PROSITE" id="PS50002"/>
    </source>
</evidence>
<gene>
    <name evidence="15" type="ORF">LTR62_001561</name>
</gene>
<dbReference type="InterPro" id="IPR035459">
    <property type="entry name" value="Bzz1_SH3_1"/>
</dbReference>
<dbReference type="InterPro" id="IPR020454">
    <property type="entry name" value="DAG/PE-bd"/>
</dbReference>
<dbReference type="PROSITE" id="PS50002">
    <property type="entry name" value="SH3"/>
    <property type="match status" value="2"/>
</dbReference>
<dbReference type="SMART" id="SM00109">
    <property type="entry name" value="C1"/>
    <property type="match status" value="1"/>
</dbReference>
<dbReference type="Gene3D" id="3.30.60.20">
    <property type="match status" value="1"/>
</dbReference>
<feature type="domain" description="F-BAR" evidence="14">
    <location>
        <begin position="8"/>
        <end position="277"/>
    </location>
</feature>
<feature type="coiled-coil region" evidence="10">
    <location>
        <begin position="331"/>
        <end position="371"/>
    </location>
</feature>
<dbReference type="GO" id="GO:0030833">
    <property type="term" value="P:regulation of actin filament polymerization"/>
    <property type="evidence" value="ECO:0007669"/>
    <property type="project" value="TreeGrafter"/>
</dbReference>
<evidence type="ECO:0000256" key="4">
    <source>
        <dbReference type="ARBA" id="ARBA00023054"/>
    </source>
</evidence>
<proteinExistence type="inferred from homology"/>
<dbReference type="FunFam" id="1.20.1270.60:FF:000060">
    <property type="entry name" value="Actin polymerization protein Bzz1"/>
    <property type="match status" value="1"/>
</dbReference>
<dbReference type="InterPro" id="IPR046349">
    <property type="entry name" value="C1-like_sf"/>
</dbReference>
<evidence type="ECO:0000256" key="3">
    <source>
        <dbReference type="ARBA" id="ARBA00022833"/>
    </source>
</evidence>